<feature type="transmembrane region" description="Helical" evidence="1">
    <location>
        <begin position="39"/>
        <end position="60"/>
    </location>
</feature>
<dbReference type="InterPro" id="IPR010001">
    <property type="entry name" value="BofA"/>
</dbReference>
<dbReference type="AlphaFoldDB" id="A0A939D9I1"/>
<gene>
    <name evidence="2" type="ORF">JYB65_10970</name>
</gene>
<keyword evidence="1" id="KW-1133">Transmembrane helix</keyword>
<feature type="transmembrane region" description="Helical" evidence="1">
    <location>
        <begin position="6"/>
        <end position="27"/>
    </location>
</feature>
<organism evidence="2 3">
    <name type="scientific">Clostridium aminobutyricum</name>
    <dbReference type="NCBI Taxonomy" id="33953"/>
    <lineage>
        <taxon>Bacteria</taxon>
        <taxon>Bacillati</taxon>
        <taxon>Bacillota</taxon>
        <taxon>Clostridia</taxon>
        <taxon>Eubacteriales</taxon>
        <taxon>Clostridiaceae</taxon>
        <taxon>Clostridium</taxon>
    </lineage>
</organism>
<dbReference type="EMBL" id="JAFJZZ010000005">
    <property type="protein sequence ID" value="MBN7773884.1"/>
    <property type="molecule type" value="Genomic_DNA"/>
</dbReference>
<keyword evidence="1" id="KW-0472">Membrane</keyword>
<keyword evidence="1" id="KW-0812">Transmembrane</keyword>
<proteinExistence type="predicted"/>
<evidence type="ECO:0000313" key="2">
    <source>
        <dbReference type="EMBL" id="MBN7773884.1"/>
    </source>
</evidence>
<sequence>MDSGMEIIIFLSYAAGLLVIFILAKIFSFSGRVIRRIVVNSLCGGISIILINIIGGSFGLHLPLNIISAFGVGTLGLPGIVLLALFCYR</sequence>
<keyword evidence="3" id="KW-1185">Reference proteome</keyword>
<dbReference type="Proteomes" id="UP000664545">
    <property type="component" value="Unassembled WGS sequence"/>
</dbReference>
<evidence type="ECO:0000313" key="3">
    <source>
        <dbReference type="Proteomes" id="UP000664545"/>
    </source>
</evidence>
<dbReference type="Pfam" id="PF07441">
    <property type="entry name" value="BofA"/>
    <property type="match status" value="1"/>
</dbReference>
<feature type="transmembrane region" description="Helical" evidence="1">
    <location>
        <begin position="66"/>
        <end position="88"/>
    </location>
</feature>
<accession>A0A939D9I1</accession>
<comment type="caution">
    <text evidence="2">The sequence shown here is derived from an EMBL/GenBank/DDBJ whole genome shotgun (WGS) entry which is preliminary data.</text>
</comment>
<protein>
    <submittedName>
        <fullName evidence="2">Pro-sigmaK processing inhibitor BofA family protein</fullName>
    </submittedName>
</protein>
<reference evidence="2" key="1">
    <citation type="submission" date="2021-02" db="EMBL/GenBank/DDBJ databases">
        <title>Abyssanaerobacter marinus gen.nov., sp., nov, anaerobic bacterium isolated from the Onnuri vent field of Indian Ocean and suggestion of Mogibacteriaceae fam. nov., and proposal of reclassification of ambiguous this family's genus member.</title>
        <authorList>
            <person name="Kim Y.J."/>
            <person name="Yang J.-A."/>
        </authorList>
    </citation>
    <scope>NUCLEOTIDE SEQUENCE</scope>
    <source>
        <strain evidence="2">DSM 2634</strain>
    </source>
</reference>
<evidence type="ECO:0000256" key="1">
    <source>
        <dbReference type="SAM" id="Phobius"/>
    </source>
</evidence>
<name>A0A939D9I1_CLOAM</name>